<keyword evidence="14" id="KW-1185">Reference proteome</keyword>
<feature type="compositionally biased region" description="Acidic residues" evidence="11">
    <location>
        <begin position="303"/>
        <end position="313"/>
    </location>
</feature>
<comment type="catalytic activity">
    <reaction evidence="8">
        <text>guanosine(9) in tRNA + S-adenosyl-L-methionine = N(1)-methylguanosine(9) in tRNA + S-adenosyl-L-homocysteine + H(+)</text>
        <dbReference type="Rhea" id="RHEA:43156"/>
        <dbReference type="Rhea" id="RHEA-COMP:10367"/>
        <dbReference type="Rhea" id="RHEA-COMP:10368"/>
        <dbReference type="ChEBI" id="CHEBI:15378"/>
        <dbReference type="ChEBI" id="CHEBI:57856"/>
        <dbReference type="ChEBI" id="CHEBI:59789"/>
        <dbReference type="ChEBI" id="CHEBI:73542"/>
        <dbReference type="ChEBI" id="CHEBI:74269"/>
        <dbReference type="EC" id="2.1.1.221"/>
    </reaction>
</comment>
<evidence type="ECO:0000313" key="13">
    <source>
        <dbReference type="EMBL" id="EDK37640.2"/>
    </source>
</evidence>
<evidence type="ECO:0000256" key="4">
    <source>
        <dbReference type="ARBA" id="ARBA00022679"/>
    </source>
</evidence>
<dbReference type="Gene3D" id="3.40.1280.30">
    <property type="match status" value="1"/>
</dbReference>
<feature type="compositionally biased region" description="Basic and acidic residues" evidence="11">
    <location>
        <begin position="11"/>
        <end position="30"/>
    </location>
</feature>
<keyword evidence="5" id="KW-0949">S-adenosyl-L-methionine</keyword>
<evidence type="ECO:0000256" key="5">
    <source>
        <dbReference type="ARBA" id="ARBA00022691"/>
    </source>
</evidence>
<protein>
    <recommendedName>
        <fullName evidence="2">tRNA (guanine(9)-N1)-methyltransferase</fullName>
        <ecNumber evidence="1">2.1.1.221</ecNumber>
    </recommendedName>
    <alternativeName>
        <fullName evidence="7">tRNA methyltransferase 10</fullName>
    </alternativeName>
    <alternativeName>
        <fullName evidence="6">tRNA(m1G9)-methyltransferase</fullName>
    </alternativeName>
</protein>
<feature type="region of interest" description="Disordered" evidence="11">
    <location>
        <begin position="1"/>
        <end position="101"/>
    </location>
</feature>
<dbReference type="FunCoup" id="A5DEN7">
    <property type="interactions" value="781"/>
</dbReference>
<dbReference type="AlphaFoldDB" id="A5DEN7"/>
<dbReference type="InterPro" id="IPR038459">
    <property type="entry name" value="MT_TRM10-typ_sf"/>
</dbReference>
<dbReference type="InParanoid" id="A5DEN7"/>
<feature type="region of interest" description="Disordered" evidence="11">
    <location>
        <begin position="286"/>
        <end position="331"/>
    </location>
</feature>
<dbReference type="InterPro" id="IPR016653">
    <property type="entry name" value="TRM10/TRM10A"/>
</dbReference>
<evidence type="ECO:0000256" key="1">
    <source>
        <dbReference type="ARBA" id="ARBA00012797"/>
    </source>
</evidence>
<evidence type="ECO:0000256" key="7">
    <source>
        <dbReference type="ARBA" id="ARBA00032166"/>
    </source>
</evidence>
<dbReference type="GO" id="GO:0052905">
    <property type="term" value="F:tRNA (guanosine(9)-N1)-methyltransferase activity"/>
    <property type="evidence" value="ECO:0007669"/>
    <property type="project" value="UniProtKB-EC"/>
</dbReference>
<evidence type="ECO:0000256" key="6">
    <source>
        <dbReference type="ARBA" id="ARBA00031792"/>
    </source>
</evidence>
<evidence type="ECO:0000256" key="2">
    <source>
        <dbReference type="ARBA" id="ARBA00020451"/>
    </source>
</evidence>
<dbReference type="HOGENOM" id="CLU_034384_1_0_1"/>
<feature type="compositionally biased region" description="Basic and acidic residues" evidence="11">
    <location>
        <begin position="286"/>
        <end position="302"/>
    </location>
</feature>
<feature type="compositionally biased region" description="Basic and acidic residues" evidence="11">
    <location>
        <begin position="48"/>
        <end position="59"/>
    </location>
</feature>
<evidence type="ECO:0000313" key="14">
    <source>
        <dbReference type="Proteomes" id="UP000001997"/>
    </source>
</evidence>
<evidence type="ECO:0000259" key="12">
    <source>
        <dbReference type="PROSITE" id="PS51675"/>
    </source>
</evidence>
<feature type="compositionally biased region" description="Basic and acidic residues" evidence="11">
    <location>
        <begin position="320"/>
        <end position="331"/>
    </location>
</feature>
<organism evidence="13 14">
    <name type="scientific">Meyerozyma guilliermondii (strain ATCC 6260 / CBS 566 / DSM 6381 / JCM 1539 / NBRC 10279 / NRRL Y-324)</name>
    <name type="common">Yeast</name>
    <name type="synonym">Candida guilliermondii</name>
    <dbReference type="NCBI Taxonomy" id="294746"/>
    <lineage>
        <taxon>Eukaryota</taxon>
        <taxon>Fungi</taxon>
        <taxon>Dikarya</taxon>
        <taxon>Ascomycota</taxon>
        <taxon>Saccharomycotina</taxon>
        <taxon>Pichiomycetes</taxon>
        <taxon>Debaryomycetaceae</taxon>
        <taxon>Meyerozyma</taxon>
    </lineage>
</organism>
<name>A5DEN7_PICGU</name>
<keyword evidence="4" id="KW-0808">Transferase</keyword>
<gene>
    <name evidence="13" type="ORF">PGUG_01738</name>
</gene>
<evidence type="ECO:0000256" key="10">
    <source>
        <dbReference type="PIRSR" id="PIRSR016323-2"/>
    </source>
</evidence>
<keyword evidence="3" id="KW-0489">Methyltransferase</keyword>
<dbReference type="EMBL" id="CH408156">
    <property type="protein sequence ID" value="EDK37640.2"/>
    <property type="molecule type" value="Genomic_DNA"/>
</dbReference>
<dbReference type="PIRSF" id="PIRSF016323">
    <property type="entry name" value="tRNA_m1G_mtfrase_met"/>
    <property type="match status" value="1"/>
</dbReference>
<feature type="binding site" evidence="10">
    <location>
        <position position="196"/>
    </location>
    <ligand>
        <name>S-adenosyl-L-methionine</name>
        <dbReference type="ChEBI" id="CHEBI:59789"/>
    </ligand>
</feature>
<dbReference type="PROSITE" id="PS51675">
    <property type="entry name" value="SAM_MT_TRM10"/>
    <property type="match status" value="1"/>
</dbReference>
<feature type="binding site" evidence="10">
    <location>
        <position position="228"/>
    </location>
    <ligand>
        <name>S-adenosyl-L-methionine</name>
        <dbReference type="ChEBI" id="CHEBI:59789"/>
    </ligand>
</feature>
<dbReference type="InterPro" id="IPR028564">
    <property type="entry name" value="MT_TRM10-typ"/>
</dbReference>
<dbReference type="KEGG" id="pgu:PGUG_01738"/>
<feature type="domain" description="SAM-dependent MTase TRM10-type" evidence="12">
    <location>
        <begin position="92"/>
        <end position="290"/>
    </location>
</feature>
<sequence>MAETTEPTLALHDESSRSETEAVAETKVRPELPPGMSRNQWKKLQRQKRWEETKEEYRLIKRQKKKAARERKRHSRGEEGSGTDDINYHQQKRPKIPSQQKQTGVKIVIDCEFDELMNNKEIVSLSNQITRAYSAKRHCEYDLQLDITSFNKNLKSRFDKSVSQYKLWTNIQFQENDHLADILPTDPQERSKWVYLTADTDEVITELLPDHTYIIGGIVDKNRHKLICKKKAEQLGLRVGKLPIDQFIQLNGRQVLATSHVFELCCKWFESNKDWGRAFNEVLPPRKLEKGEKEGKKEKVEEKGEEDEKEEETSGPKFQEPSEKNEELQVN</sequence>
<feature type="binding site" evidence="10">
    <location>
        <position position="242"/>
    </location>
    <ligand>
        <name>S-adenosyl-L-methionine</name>
        <dbReference type="ChEBI" id="CHEBI:59789"/>
    </ligand>
</feature>
<dbReference type="InterPro" id="IPR007356">
    <property type="entry name" value="tRNA_m1G_MeTrfase_euk"/>
</dbReference>
<dbReference type="CDD" id="cd18089">
    <property type="entry name" value="SPOUT_Trm10-like"/>
    <property type="match status" value="1"/>
</dbReference>
<dbReference type="EC" id="2.1.1.221" evidence="1"/>
<dbReference type="GeneID" id="5128396"/>
<accession>A5DEN7</accession>
<evidence type="ECO:0000256" key="11">
    <source>
        <dbReference type="SAM" id="MobiDB-lite"/>
    </source>
</evidence>
<dbReference type="PANTHER" id="PTHR13563">
    <property type="entry name" value="TRNA (GUANINE-9-) METHYLTRANSFERASE"/>
    <property type="match status" value="1"/>
</dbReference>
<dbReference type="STRING" id="294746.A5DEN7"/>
<dbReference type="PANTHER" id="PTHR13563:SF13">
    <property type="entry name" value="TRNA METHYLTRANSFERASE 10 HOMOLOG A"/>
    <property type="match status" value="1"/>
</dbReference>
<proteinExistence type="predicted"/>
<feature type="active site" description="Proton acceptor" evidence="9">
    <location>
        <position position="220"/>
    </location>
</feature>
<evidence type="ECO:0000256" key="9">
    <source>
        <dbReference type="PIRSR" id="PIRSR016323-1"/>
    </source>
</evidence>
<dbReference type="eggNOG" id="KOG2967">
    <property type="taxonomic scope" value="Eukaryota"/>
</dbReference>
<dbReference type="RefSeq" id="XP_001486067.2">
    <property type="nucleotide sequence ID" value="XM_001486017.1"/>
</dbReference>
<dbReference type="VEuPathDB" id="FungiDB:PGUG_01738"/>
<dbReference type="GO" id="GO:0002939">
    <property type="term" value="P:tRNA N1-guanine methylation"/>
    <property type="evidence" value="ECO:0007669"/>
    <property type="project" value="TreeGrafter"/>
</dbReference>
<dbReference type="OrthoDB" id="278300at2759"/>
<evidence type="ECO:0000256" key="8">
    <source>
        <dbReference type="ARBA" id="ARBA00048434"/>
    </source>
</evidence>
<feature type="binding site" evidence="10">
    <location>
        <position position="216"/>
    </location>
    <ligand>
        <name>S-adenosyl-L-methionine</name>
        <dbReference type="ChEBI" id="CHEBI:59789"/>
    </ligand>
</feature>
<dbReference type="GO" id="GO:0000049">
    <property type="term" value="F:tRNA binding"/>
    <property type="evidence" value="ECO:0007669"/>
    <property type="project" value="TreeGrafter"/>
</dbReference>
<reference evidence="13 14" key="1">
    <citation type="journal article" date="2009" name="Nature">
        <title>Evolution of pathogenicity and sexual reproduction in eight Candida genomes.</title>
        <authorList>
            <person name="Butler G."/>
            <person name="Rasmussen M.D."/>
            <person name="Lin M.F."/>
            <person name="Santos M.A."/>
            <person name="Sakthikumar S."/>
            <person name="Munro C.A."/>
            <person name="Rheinbay E."/>
            <person name="Grabherr M."/>
            <person name="Forche A."/>
            <person name="Reedy J.L."/>
            <person name="Agrafioti I."/>
            <person name="Arnaud M.B."/>
            <person name="Bates S."/>
            <person name="Brown A.J."/>
            <person name="Brunke S."/>
            <person name="Costanzo M.C."/>
            <person name="Fitzpatrick D.A."/>
            <person name="de Groot P.W."/>
            <person name="Harris D."/>
            <person name="Hoyer L.L."/>
            <person name="Hube B."/>
            <person name="Klis F.M."/>
            <person name="Kodira C."/>
            <person name="Lennard N."/>
            <person name="Logue M.E."/>
            <person name="Martin R."/>
            <person name="Neiman A.M."/>
            <person name="Nikolaou E."/>
            <person name="Quail M.A."/>
            <person name="Quinn J."/>
            <person name="Santos M.C."/>
            <person name="Schmitzberger F.F."/>
            <person name="Sherlock G."/>
            <person name="Shah P."/>
            <person name="Silverstein K.A."/>
            <person name="Skrzypek M.S."/>
            <person name="Soll D."/>
            <person name="Staggs R."/>
            <person name="Stansfield I."/>
            <person name="Stumpf M.P."/>
            <person name="Sudbery P.E."/>
            <person name="Srikantha T."/>
            <person name="Zeng Q."/>
            <person name="Berman J."/>
            <person name="Berriman M."/>
            <person name="Heitman J."/>
            <person name="Gow N.A."/>
            <person name="Lorenz M.C."/>
            <person name="Birren B.W."/>
            <person name="Kellis M."/>
            <person name="Cuomo C.A."/>
        </authorList>
    </citation>
    <scope>NUCLEOTIDE SEQUENCE [LARGE SCALE GENOMIC DNA]</scope>
    <source>
        <strain evidence="14">ATCC 6260 / CBS 566 / DSM 6381 / JCM 1539 / NBRC 10279 / NRRL Y-324</strain>
    </source>
</reference>
<dbReference type="Proteomes" id="UP000001997">
    <property type="component" value="Unassembled WGS sequence"/>
</dbReference>
<dbReference type="OMA" id="FKKNDGW"/>
<evidence type="ECO:0000256" key="3">
    <source>
        <dbReference type="ARBA" id="ARBA00022603"/>
    </source>
</evidence>
<dbReference type="GO" id="GO:0005634">
    <property type="term" value="C:nucleus"/>
    <property type="evidence" value="ECO:0007669"/>
    <property type="project" value="TreeGrafter"/>
</dbReference>
<feature type="compositionally biased region" description="Basic residues" evidence="11">
    <location>
        <begin position="60"/>
        <end position="75"/>
    </location>
</feature>